<dbReference type="Pfam" id="PF00072">
    <property type="entry name" value="Response_reg"/>
    <property type="match status" value="1"/>
</dbReference>
<dbReference type="Gene3D" id="3.40.50.2300">
    <property type="match status" value="1"/>
</dbReference>
<dbReference type="PROSITE" id="PS50110">
    <property type="entry name" value="RESPONSE_REGULATORY"/>
    <property type="match status" value="1"/>
</dbReference>
<feature type="domain" description="Response regulatory" evidence="8">
    <location>
        <begin position="5"/>
        <end position="121"/>
    </location>
</feature>
<dbReference type="Pfam" id="PF00486">
    <property type="entry name" value="Trans_reg_C"/>
    <property type="match status" value="1"/>
</dbReference>
<keyword evidence="1 6" id="KW-0597">Phosphoprotein</keyword>
<dbReference type="PROSITE" id="PS51755">
    <property type="entry name" value="OMPR_PHOB"/>
    <property type="match status" value="1"/>
</dbReference>
<evidence type="ECO:0000256" key="6">
    <source>
        <dbReference type="PROSITE-ProRule" id="PRU00169"/>
    </source>
</evidence>
<dbReference type="PANTHER" id="PTHR48111">
    <property type="entry name" value="REGULATOR OF RPOS"/>
    <property type="match status" value="1"/>
</dbReference>
<proteinExistence type="predicted"/>
<evidence type="ECO:0000256" key="1">
    <source>
        <dbReference type="ARBA" id="ARBA00022553"/>
    </source>
</evidence>
<sequence>MEKQRILIIEDDKHISKLVKYNLEKAGYDTTVAVTGEEAFGVLDKEQVDLIILDIMLPKMDGFEVCRSIKQENKFKNIPIVMLTAKGEEVDRIVGLELGADDYIVKPFSPRELVLRIKAILRRGRIEESKKDILTADILNVDIPRHKVTVNNKEVELTPMEFKLLVTLMERHGRVQTRDGLLSEIWDIHAEVFTRTVDTHIKRLREKLGKAGKFIETVVGLGYRFKQEDDED</sequence>
<evidence type="ECO:0000313" key="11">
    <source>
        <dbReference type="Proteomes" id="UP000178783"/>
    </source>
</evidence>
<dbReference type="InterPro" id="IPR036388">
    <property type="entry name" value="WH-like_DNA-bd_sf"/>
</dbReference>
<dbReference type="GO" id="GO:0000976">
    <property type="term" value="F:transcription cis-regulatory region binding"/>
    <property type="evidence" value="ECO:0007669"/>
    <property type="project" value="TreeGrafter"/>
</dbReference>
<protein>
    <submittedName>
        <fullName evidence="10">DNA-binding response regulator</fullName>
    </submittedName>
</protein>
<dbReference type="SMART" id="SM00448">
    <property type="entry name" value="REC"/>
    <property type="match status" value="1"/>
</dbReference>
<evidence type="ECO:0000256" key="3">
    <source>
        <dbReference type="ARBA" id="ARBA00023015"/>
    </source>
</evidence>
<dbReference type="STRING" id="1797989.A3H66_01145"/>
<reference evidence="10 11" key="1">
    <citation type="journal article" date="2016" name="Nat. Commun.">
        <title>Thousands of microbial genomes shed light on interconnected biogeochemical processes in an aquifer system.</title>
        <authorList>
            <person name="Anantharaman K."/>
            <person name="Brown C.T."/>
            <person name="Hug L.A."/>
            <person name="Sharon I."/>
            <person name="Castelle C.J."/>
            <person name="Probst A.J."/>
            <person name="Thomas B.C."/>
            <person name="Singh A."/>
            <person name="Wilkins M.J."/>
            <person name="Karaoz U."/>
            <person name="Brodie E.L."/>
            <person name="Williams K.H."/>
            <person name="Hubbard S.S."/>
            <person name="Banfield J.F."/>
        </authorList>
    </citation>
    <scope>NUCLEOTIDE SEQUENCE [LARGE SCALE GENOMIC DNA]</scope>
</reference>
<dbReference type="SUPFAM" id="SSF46894">
    <property type="entry name" value="C-terminal effector domain of the bipartite response regulators"/>
    <property type="match status" value="1"/>
</dbReference>
<evidence type="ECO:0000313" key="10">
    <source>
        <dbReference type="EMBL" id="OGF24514.1"/>
    </source>
</evidence>
<dbReference type="InterPro" id="IPR039420">
    <property type="entry name" value="WalR-like"/>
</dbReference>
<evidence type="ECO:0000256" key="2">
    <source>
        <dbReference type="ARBA" id="ARBA00023012"/>
    </source>
</evidence>
<dbReference type="InterPro" id="IPR011006">
    <property type="entry name" value="CheY-like_superfamily"/>
</dbReference>
<feature type="DNA-binding region" description="OmpR/PhoB-type" evidence="7">
    <location>
        <begin position="131"/>
        <end position="227"/>
    </location>
</feature>
<keyword evidence="2" id="KW-0902">Two-component regulatory system</keyword>
<organism evidence="10 11">
    <name type="scientific">Candidatus Falkowbacteria bacterium RIFCSPLOWO2_02_FULL_45_21</name>
    <dbReference type="NCBI Taxonomy" id="1797989"/>
    <lineage>
        <taxon>Bacteria</taxon>
        <taxon>Candidatus Falkowiibacteriota</taxon>
    </lineage>
</organism>
<gene>
    <name evidence="10" type="ORF">A3H66_01145</name>
</gene>
<evidence type="ECO:0000256" key="7">
    <source>
        <dbReference type="PROSITE-ProRule" id="PRU01091"/>
    </source>
</evidence>
<evidence type="ECO:0000256" key="4">
    <source>
        <dbReference type="ARBA" id="ARBA00023125"/>
    </source>
</evidence>
<dbReference type="EMBL" id="MFFW01000012">
    <property type="protein sequence ID" value="OGF24514.1"/>
    <property type="molecule type" value="Genomic_DNA"/>
</dbReference>
<dbReference type="GO" id="GO:0005829">
    <property type="term" value="C:cytosol"/>
    <property type="evidence" value="ECO:0007669"/>
    <property type="project" value="TreeGrafter"/>
</dbReference>
<evidence type="ECO:0000256" key="5">
    <source>
        <dbReference type="ARBA" id="ARBA00023163"/>
    </source>
</evidence>
<accession>A0A1F5SCV6</accession>
<dbReference type="SUPFAM" id="SSF52172">
    <property type="entry name" value="CheY-like"/>
    <property type="match status" value="1"/>
</dbReference>
<dbReference type="InterPro" id="IPR001867">
    <property type="entry name" value="OmpR/PhoB-type_DNA-bd"/>
</dbReference>
<dbReference type="InterPro" id="IPR001789">
    <property type="entry name" value="Sig_transdc_resp-reg_receiver"/>
</dbReference>
<dbReference type="Gene3D" id="6.10.250.690">
    <property type="match status" value="1"/>
</dbReference>
<dbReference type="Gene3D" id="1.10.10.10">
    <property type="entry name" value="Winged helix-like DNA-binding domain superfamily/Winged helix DNA-binding domain"/>
    <property type="match status" value="1"/>
</dbReference>
<name>A0A1F5SCV6_9BACT</name>
<keyword evidence="4 7" id="KW-0238">DNA-binding</keyword>
<dbReference type="Proteomes" id="UP000178783">
    <property type="component" value="Unassembled WGS sequence"/>
</dbReference>
<keyword evidence="3" id="KW-0805">Transcription regulation</keyword>
<evidence type="ECO:0000259" key="8">
    <source>
        <dbReference type="PROSITE" id="PS50110"/>
    </source>
</evidence>
<dbReference type="FunFam" id="3.40.50.2300:FF:000001">
    <property type="entry name" value="DNA-binding response regulator PhoB"/>
    <property type="match status" value="1"/>
</dbReference>
<dbReference type="GO" id="GO:0000156">
    <property type="term" value="F:phosphorelay response regulator activity"/>
    <property type="evidence" value="ECO:0007669"/>
    <property type="project" value="TreeGrafter"/>
</dbReference>
<dbReference type="GO" id="GO:0006355">
    <property type="term" value="P:regulation of DNA-templated transcription"/>
    <property type="evidence" value="ECO:0007669"/>
    <property type="project" value="InterPro"/>
</dbReference>
<dbReference type="PANTHER" id="PTHR48111:SF40">
    <property type="entry name" value="PHOSPHATE REGULON TRANSCRIPTIONAL REGULATORY PROTEIN PHOB"/>
    <property type="match status" value="1"/>
</dbReference>
<feature type="domain" description="OmpR/PhoB-type" evidence="9">
    <location>
        <begin position="131"/>
        <end position="227"/>
    </location>
</feature>
<keyword evidence="5" id="KW-0804">Transcription</keyword>
<evidence type="ECO:0000259" key="9">
    <source>
        <dbReference type="PROSITE" id="PS51755"/>
    </source>
</evidence>
<comment type="caution">
    <text evidence="10">The sequence shown here is derived from an EMBL/GenBank/DDBJ whole genome shotgun (WGS) entry which is preliminary data.</text>
</comment>
<dbReference type="GO" id="GO:0032993">
    <property type="term" value="C:protein-DNA complex"/>
    <property type="evidence" value="ECO:0007669"/>
    <property type="project" value="TreeGrafter"/>
</dbReference>
<dbReference type="CDD" id="cd00383">
    <property type="entry name" value="trans_reg_C"/>
    <property type="match status" value="1"/>
</dbReference>
<dbReference type="SMART" id="SM00862">
    <property type="entry name" value="Trans_reg_C"/>
    <property type="match status" value="1"/>
</dbReference>
<dbReference type="AlphaFoldDB" id="A0A1F5SCV6"/>
<feature type="modified residue" description="4-aspartylphosphate" evidence="6">
    <location>
        <position position="54"/>
    </location>
</feature>
<dbReference type="InterPro" id="IPR016032">
    <property type="entry name" value="Sig_transdc_resp-reg_C-effctor"/>
</dbReference>